<protein>
    <recommendedName>
        <fullName evidence="3">PPM-type phosphatase domain-containing protein</fullName>
    </recommendedName>
</protein>
<accession>A0ABN1FIJ2</accession>
<proteinExistence type="predicted"/>
<reference evidence="1 2" key="1">
    <citation type="journal article" date="2019" name="Int. J. Syst. Evol. Microbiol.">
        <title>The Global Catalogue of Microorganisms (GCM) 10K type strain sequencing project: providing services to taxonomists for standard genome sequencing and annotation.</title>
        <authorList>
            <consortium name="The Broad Institute Genomics Platform"/>
            <consortium name="The Broad Institute Genome Sequencing Center for Infectious Disease"/>
            <person name="Wu L."/>
            <person name="Ma J."/>
        </authorList>
    </citation>
    <scope>NUCLEOTIDE SEQUENCE [LARGE SCALE GENOMIC DNA]</scope>
    <source>
        <strain evidence="1 2">JCM 15395</strain>
    </source>
</reference>
<comment type="caution">
    <text evidence="1">The sequence shown here is derived from an EMBL/GenBank/DDBJ whole genome shotgun (WGS) entry which is preliminary data.</text>
</comment>
<sequence>MKIDTLCKKGNRNINEDACVVNEKAGIFAVIDGATGLDGVPGYVASQAVQKVLDEATAMERLDTVMEAANRMVGNKTIHHLGLDEDGCIVRLPKLKRSTCAAAAVSLDMNRLSCEYVHAADCMIFLQYENGDIRTVTYDLLHHFDEKAINEIVKLRKMKKLNVDIAEARELVKPILSENRSKLNTTDGYSVIDGSDDAMDHVESGRLSLKKVTGILLLSDGLLLPTELGENNAWEQSALIAFNDGLDGLMHEVEKRENSDPQCVHYPRLKMKDDKTGLRIMLDS</sequence>
<dbReference type="Gene3D" id="3.60.40.10">
    <property type="entry name" value="PPM-type phosphatase domain"/>
    <property type="match status" value="1"/>
</dbReference>
<evidence type="ECO:0000313" key="1">
    <source>
        <dbReference type="EMBL" id="GAA0591523.1"/>
    </source>
</evidence>
<name>A0ABN1FIJ2_9BACI</name>
<evidence type="ECO:0008006" key="3">
    <source>
        <dbReference type="Google" id="ProtNLM"/>
    </source>
</evidence>
<keyword evidence="2" id="KW-1185">Reference proteome</keyword>
<evidence type="ECO:0000313" key="2">
    <source>
        <dbReference type="Proteomes" id="UP001500866"/>
    </source>
</evidence>
<dbReference type="EMBL" id="BAAADS010000001">
    <property type="protein sequence ID" value="GAA0591523.1"/>
    <property type="molecule type" value="Genomic_DNA"/>
</dbReference>
<gene>
    <name evidence="1" type="ORF">GCM10009001_04530</name>
</gene>
<dbReference type="SUPFAM" id="SSF81606">
    <property type="entry name" value="PP2C-like"/>
    <property type="match status" value="1"/>
</dbReference>
<organism evidence="1 2">
    <name type="scientific">Virgibacillus siamensis</name>
    <dbReference type="NCBI Taxonomy" id="480071"/>
    <lineage>
        <taxon>Bacteria</taxon>
        <taxon>Bacillati</taxon>
        <taxon>Bacillota</taxon>
        <taxon>Bacilli</taxon>
        <taxon>Bacillales</taxon>
        <taxon>Bacillaceae</taxon>
        <taxon>Virgibacillus</taxon>
    </lineage>
</organism>
<dbReference type="Proteomes" id="UP001500866">
    <property type="component" value="Unassembled WGS sequence"/>
</dbReference>
<dbReference type="RefSeq" id="WP_343809887.1">
    <property type="nucleotide sequence ID" value="NZ_BAAADS010000001.1"/>
</dbReference>
<dbReference type="InterPro" id="IPR036457">
    <property type="entry name" value="PPM-type-like_dom_sf"/>
</dbReference>